<dbReference type="PANTHER" id="PTHR48022:SF37">
    <property type="entry name" value="MAJOR FACILITATOR SUPERFAMILY (MFS) PROFILE DOMAIN-CONTAINING PROTEIN-RELATED"/>
    <property type="match status" value="1"/>
</dbReference>
<dbReference type="InterPro" id="IPR050360">
    <property type="entry name" value="MFS_Sugar_Transporters"/>
</dbReference>
<dbReference type="GO" id="GO:0005351">
    <property type="term" value="F:carbohydrate:proton symporter activity"/>
    <property type="evidence" value="ECO:0007669"/>
    <property type="project" value="TreeGrafter"/>
</dbReference>
<reference evidence="5 6" key="1">
    <citation type="submission" date="2020-05" db="EMBL/GenBank/DDBJ databases">
        <title>Identification and distribution of gene clusters putatively required for synthesis of sphingolipid metabolism inhibitors in phylogenetically diverse species of the filamentous fungus Fusarium.</title>
        <authorList>
            <person name="Kim H.-S."/>
            <person name="Busman M."/>
            <person name="Brown D.W."/>
            <person name="Divon H."/>
            <person name="Uhlig S."/>
            <person name="Proctor R.H."/>
        </authorList>
    </citation>
    <scope>NUCLEOTIDE SEQUENCE [LARGE SCALE GENOMIC DNA]</scope>
    <source>
        <strain evidence="5 6">NRRL 53147</strain>
    </source>
</reference>
<comment type="caution">
    <text evidence="5">The sequence shown here is derived from an EMBL/GenBank/DDBJ whole genome shotgun (WGS) entry which is preliminary data.</text>
</comment>
<proteinExistence type="predicted"/>
<dbReference type="Gene3D" id="1.20.1250.20">
    <property type="entry name" value="MFS general substrate transporter like domains"/>
    <property type="match status" value="1"/>
</dbReference>
<dbReference type="EMBL" id="JAAOAM010000076">
    <property type="protein sequence ID" value="KAF5550732.1"/>
    <property type="molecule type" value="Genomic_DNA"/>
</dbReference>
<keyword evidence="5" id="KW-0762">Sugar transport</keyword>
<evidence type="ECO:0000256" key="3">
    <source>
        <dbReference type="ARBA" id="ARBA00022989"/>
    </source>
</evidence>
<keyword evidence="4" id="KW-0472">Membrane</keyword>
<dbReference type="SUPFAM" id="SSF103473">
    <property type="entry name" value="MFS general substrate transporter"/>
    <property type="match status" value="1"/>
</dbReference>
<dbReference type="AlphaFoldDB" id="A0A8H5N345"/>
<dbReference type="InterPro" id="IPR005828">
    <property type="entry name" value="MFS_sugar_transport-like"/>
</dbReference>
<comment type="subcellular location">
    <subcellularLocation>
        <location evidence="1">Membrane</location>
        <topology evidence="1">Multi-pass membrane protein</topology>
    </subcellularLocation>
</comment>
<evidence type="ECO:0000256" key="1">
    <source>
        <dbReference type="ARBA" id="ARBA00004141"/>
    </source>
</evidence>
<evidence type="ECO:0000256" key="4">
    <source>
        <dbReference type="ARBA" id="ARBA00023136"/>
    </source>
</evidence>
<name>A0A8H5N345_9HYPO</name>
<sequence>MTGSAANEGAFYVPRTADKPEDFTDFSSQQLGILQVVPSELFPTFFRPKGKAFAMSFKSVVAIALSQITPLALAKVNWRFYALFIACNTNTAAFALYPFFVPETGSKTLEEIIELFGDTVAVDIFANIGKIDTTSVVHASGSEPRIQ</sequence>
<protein>
    <submittedName>
        <fullName evidence="5">High-affinity glucose transporter</fullName>
    </submittedName>
</protein>
<organism evidence="5 6">
    <name type="scientific">Fusarium mexicanum</name>
    <dbReference type="NCBI Taxonomy" id="751941"/>
    <lineage>
        <taxon>Eukaryota</taxon>
        <taxon>Fungi</taxon>
        <taxon>Dikarya</taxon>
        <taxon>Ascomycota</taxon>
        <taxon>Pezizomycotina</taxon>
        <taxon>Sordariomycetes</taxon>
        <taxon>Hypocreomycetidae</taxon>
        <taxon>Hypocreales</taxon>
        <taxon>Nectriaceae</taxon>
        <taxon>Fusarium</taxon>
        <taxon>Fusarium fujikuroi species complex</taxon>
    </lineage>
</organism>
<dbReference type="InterPro" id="IPR036259">
    <property type="entry name" value="MFS_trans_sf"/>
</dbReference>
<dbReference type="Proteomes" id="UP000522262">
    <property type="component" value="Unassembled WGS sequence"/>
</dbReference>
<accession>A0A8H5N345</accession>
<keyword evidence="6" id="KW-1185">Reference proteome</keyword>
<keyword evidence="2" id="KW-0812">Transmembrane</keyword>
<gene>
    <name evidence="5" type="ORF">FMEXI_3691</name>
</gene>
<evidence type="ECO:0000313" key="5">
    <source>
        <dbReference type="EMBL" id="KAF5550732.1"/>
    </source>
</evidence>
<keyword evidence="5" id="KW-0813">Transport</keyword>
<keyword evidence="3" id="KW-1133">Transmembrane helix</keyword>
<evidence type="ECO:0000256" key="2">
    <source>
        <dbReference type="ARBA" id="ARBA00022692"/>
    </source>
</evidence>
<evidence type="ECO:0000313" key="6">
    <source>
        <dbReference type="Proteomes" id="UP000522262"/>
    </source>
</evidence>
<dbReference type="Pfam" id="PF00083">
    <property type="entry name" value="Sugar_tr"/>
    <property type="match status" value="1"/>
</dbReference>
<dbReference type="GO" id="GO:0016020">
    <property type="term" value="C:membrane"/>
    <property type="evidence" value="ECO:0007669"/>
    <property type="project" value="UniProtKB-SubCell"/>
</dbReference>
<dbReference type="PANTHER" id="PTHR48022">
    <property type="entry name" value="PLASTIDIC GLUCOSE TRANSPORTER 4"/>
    <property type="match status" value="1"/>
</dbReference>